<evidence type="ECO:0000256" key="5">
    <source>
        <dbReference type="ARBA" id="ARBA00023212"/>
    </source>
</evidence>
<keyword evidence="3" id="KW-0963">Cytoplasm</keyword>
<feature type="compositionally biased region" description="Basic and acidic residues" evidence="6">
    <location>
        <begin position="24"/>
        <end position="45"/>
    </location>
</feature>
<sequence>MAERSVRTSPDPRPAAVVDGPFKTNERQRLAKERREEREKSLAAREQQILERERRAKLQYERQVEERFKKLEEQKQREEQRRAAVEEKRKQKIREEEERFGALMRRSLERSLQLEQKQKRWTWGGTAGREACDKLSASSVNLPKQMETAAISKRLSYSTAAITHSPDRVFNVCPRVAPSSPLRSPYKPSPSRSAERRKTAPASSSAEEAKGLASNETNQVDKLKRDKRSTTPIPAIGSPLRRSESPACMSKRPPSPATSKTLPKTCPQSPVHTKLLITSPAKHQPPSASLSQETMKKRMEKEELVMQKPQDPQPDDAAALPKPQRSVLCTGKMEGSEGKPFAGTTDAEEATKMLAERRRQARLQKELEEQEKREKEEAERLKMEELSRKAEEERVREAEEALRRQEERKRKEEEERRRAEEEARLRAEKEQVLKEKQEKELQAQLEKQKDEVEAKAQEAAESLRLEREQIMQQIEQERLERKKRIEEIMKRTRKGDGPEGKKEESKLQTESSLCSEKQIATTAYSETVKVNGLMAHQGNQGLGDAHTGTAAVFSGGLKPTSGVMYLQNMNDTTDEVQAMDVSPVLKEELISIPKYSPVNEILPPVSLAQNGKGSTKAIEELLDFTGQSAFSKLSSDTIGLDDCNRNLLDGFSSPAQEATLNTIF</sequence>
<feature type="compositionally biased region" description="Basic and acidic residues" evidence="6">
    <location>
        <begin position="349"/>
        <end position="460"/>
    </location>
</feature>
<evidence type="ECO:0000256" key="4">
    <source>
        <dbReference type="ARBA" id="ARBA00023054"/>
    </source>
</evidence>
<evidence type="ECO:0000313" key="8">
    <source>
        <dbReference type="RefSeq" id="XP_030058125.1"/>
    </source>
</evidence>
<feature type="compositionally biased region" description="Basic and acidic residues" evidence="6">
    <location>
        <begin position="489"/>
        <end position="507"/>
    </location>
</feature>
<comment type="subcellular location">
    <subcellularLocation>
        <location evidence="1">Cytoplasm</location>
        <location evidence="1">Cytoskeleton</location>
    </subcellularLocation>
</comment>
<dbReference type="CTD" id="256714"/>
<dbReference type="InterPro" id="IPR008604">
    <property type="entry name" value="MAP7_fam"/>
</dbReference>
<evidence type="ECO:0000256" key="2">
    <source>
        <dbReference type="ARBA" id="ARBA00007525"/>
    </source>
</evidence>
<feature type="region of interest" description="Disordered" evidence="6">
    <location>
        <begin position="71"/>
        <end position="93"/>
    </location>
</feature>
<keyword evidence="5" id="KW-0206">Cytoskeleton</keyword>
<proteinExistence type="inferred from homology"/>
<evidence type="ECO:0000256" key="6">
    <source>
        <dbReference type="SAM" id="MobiDB-lite"/>
    </source>
</evidence>
<dbReference type="InterPro" id="IPR051483">
    <property type="entry name" value="MAP7_domain-containing"/>
</dbReference>
<accession>A0A6P7Y4T9</accession>
<feature type="region of interest" description="Disordered" evidence="6">
    <location>
        <begin position="164"/>
        <end position="460"/>
    </location>
</feature>
<dbReference type="AlphaFoldDB" id="A0A6P7Y4T9"/>
<feature type="compositionally biased region" description="Basic and acidic residues" evidence="6">
    <location>
        <begin position="294"/>
        <end position="305"/>
    </location>
</feature>
<dbReference type="GeneID" id="115469525"/>
<organism evidence="7 8">
    <name type="scientific">Microcaecilia unicolor</name>
    <dbReference type="NCBI Taxonomy" id="1415580"/>
    <lineage>
        <taxon>Eukaryota</taxon>
        <taxon>Metazoa</taxon>
        <taxon>Chordata</taxon>
        <taxon>Craniata</taxon>
        <taxon>Vertebrata</taxon>
        <taxon>Euteleostomi</taxon>
        <taxon>Amphibia</taxon>
        <taxon>Gymnophiona</taxon>
        <taxon>Siphonopidae</taxon>
        <taxon>Microcaecilia</taxon>
    </lineage>
</organism>
<dbReference type="RefSeq" id="XP_030058125.1">
    <property type="nucleotide sequence ID" value="XM_030202265.1"/>
</dbReference>
<keyword evidence="7" id="KW-1185">Reference proteome</keyword>
<evidence type="ECO:0000256" key="3">
    <source>
        <dbReference type="ARBA" id="ARBA00022490"/>
    </source>
</evidence>
<dbReference type="PANTHER" id="PTHR15073:SF3">
    <property type="entry name" value="MAP7 DOMAIN-CONTAINING PROTEIN 2"/>
    <property type="match status" value="1"/>
</dbReference>
<name>A0A6P7Y4T9_9AMPH</name>
<evidence type="ECO:0000313" key="7">
    <source>
        <dbReference type="Proteomes" id="UP000515156"/>
    </source>
</evidence>
<dbReference type="GO" id="GO:0000226">
    <property type="term" value="P:microtubule cytoskeleton organization"/>
    <property type="evidence" value="ECO:0007669"/>
    <property type="project" value="InterPro"/>
</dbReference>
<dbReference type="GO" id="GO:0015630">
    <property type="term" value="C:microtubule cytoskeleton"/>
    <property type="evidence" value="ECO:0007669"/>
    <property type="project" value="InterPro"/>
</dbReference>
<feature type="region of interest" description="Disordered" evidence="6">
    <location>
        <begin position="489"/>
        <end position="510"/>
    </location>
</feature>
<feature type="region of interest" description="Disordered" evidence="6">
    <location>
        <begin position="1"/>
        <end position="45"/>
    </location>
</feature>
<protein>
    <submittedName>
        <fullName evidence="8">MAP7 domain-containing protein 2 isoform X2</fullName>
    </submittedName>
</protein>
<dbReference type="Pfam" id="PF05672">
    <property type="entry name" value="MAP7"/>
    <property type="match status" value="1"/>
</dbReference>
<dbReference type="PANTHER" id="PTHR15073">
    <property type="entry name" value="MICROTUBULE-ASSOCIATED PROTEIN"/>
    <property type="match status" value="1"/>
</dbReference>
<evidence type="ECO:0000256" key="1">
    <source>
        <dbReference type="ARBA" id="ARBA00004245"/>
    </source>
</evidence>
<gene>
    <name evidence="8" type="primary">MAP7D2</name>
</gene>
<reference evidence="8" key="1">
    <citation type="submission" date="2025-08" db="UniProtKB">
        <authorList>
            <consortium name="RefSeq"/>
        </authorList>
    </citation>
    <scope>IDENTIFICATION</scope>
</reference>
<dbReference type="Proteomes" id="UP000515156">
    <property type="component" value="Chromosome 4"/>
</dbReference>
<comment type="similarity">
    <text evidence="2">Belongs to the MAP7 family.</text>
</comment>
<feature type="compositionally biased region" description="Polar residues" evidence="6">
    <location>
        <begin position="257"/>
        <end position="271"/>
    </location>
</feature>
<keyword evidence="4" id="KW-0175">Coiled coil</keyword>